<dbReference type="SFLD" id="SFLDS00003">
    <property type="entry name" value="Haloacid_Dehalogenase"/>
    <property type="match status" value="1"/>
</dbReference>
<feature type="active site" description="Nucleophile" evidence="5">
    <location>
        <position position="10"/>
    </location>
</feature>
<dbReference type="AlphaFoldDB" id="A0A1G8EIT2"/>
<reference evidence="8 9" key="1">
    <citation type="submission" date="2016-10" db="EMBL/GenBank/DDBJ databases">
        <authorList>
            <person name="de Groot N.N."/>
        </authorList>
    </citation>
    <scope>NUCLEOTIDE SEQUENCE [LARGE SCALE GENOMIC DNA]</scope>
    <source>
        <strain evidence="9">P4B,CCM 7963,CECT 7998,DSM 25260,IBRC-M 10614,KCTC 13821</strain>
    </source>
</reference>
<keyword evidence="9" id="KW-1185">Reference proteome</keyword>
<dbReference type="RefSeq" id="WP_091581382.1">
    <property type="nucleotide sequence ID" value="NZ_FNDU01000002.1"/>
</dbReference>
<dbReference type="InterPro" id="IPR023214">
    <property type="entry name" value="HAD_sf"/>
</dbReference>
<evidence type="ECO:0000256" key="1">
    <source>
        <dbReference type="ARBA" id="ARBA00006696"/>
    </source>
</evidence>
<dbReference type="InterPro" id="IPR006357">
    <property type="entry name" value="HAD-SF_hydro_IIA"/>
</dbReference>
<dbReference type="PANTHER" id="PTHR19288">
    <property type="entry name" value="4-NITROPHENYLPHOSPHATASE-RELATED"/>
    <property type="match status" value="1"/>
</dbReference>
<evidence type="ECO:0000256" key="4">
    <source>
        <dbReference type="ARBA" id="ARBA00022842"/>
    </source>
</evidence>
<dbReference type="PANTHER" id="PTHR19288:SF46">
    <property type="entry name" value="HALOACID DEHALOGENASE-LIKE HYDROLASE DOMAIN-CONTAINING PROTEIN 2"/>
    <property type="match status" value="1"/>
</dbReference>
<comment type="cofactor">
    <cofactor evidence="7">
        <name>Mg(2+)</name>
        <dbReference type="ChEBI" id="CHEBI:18420"/>
    </cofactor>
    <text evidence="7">Divalent metal ions. Mg(2+) is the most effective.</text>
</comment>
<dbReference type="InterPro" id="IPR006354">
    <property type="entry name" value="HAD-SF_hydro_IIA_hyp1"/>
</dbReference>
<gene>
    <name evidence="8" type="ORF">SAMN05216352_102245</name>
</gene>
<dbReference type="OrthoDB" id="9810449at2"/>
<name>A0A1G8EIT2_9BACI</name>
<dbReference type="EMBL" id="FNDU01000002">
    <property type="protein sequence ID" value="SDH69756.1"/>
    <property type="molecule type" value="Genomic_DNA"/>
</dbReference>
<comment type="similarity">
    <text evidence="1">Belongs to the HAD-like hydrolase superfamily. NagD family.</text>
</comment>
<dbReference type="STRING" id="930129.SAMN05216352_102245"/>
<keyword evidence="3" id="KW-0378">Hydrolase</keyword>
<dbReference type="InterPro" id="IPR036412">
    <property type="entry name" value="HAD-like_sf"/>
</dbReference>
<dbReference type="Pfam" id="PF13242">
    <property type="entry name" value="Hydrolase_like"/>
    <property type="match status" value="1"/>
</dbReference>
<proteinExistence type="inferred from homology"/>
<evidence type="ECO:0000256" key="7">
    <source>
        <dbReference type="PIRSR" id="PIRSR000915-3"/>
    </source>
</evidence>
<evidence type="ECO:0000256" key="2">
    <source>
        <dbReference type="ARBA" id="ARBA00022723"/>
    </source>
</evidence>
<feature type="active site" description="Proton donor" evidence="5">
    <location>
        <position position="12"/>
    </location>
</feature>
<dbReference type="GO" id="GO:0046872">
    <property type="term" value="F:metal ion binding"/>
    <property type="evidence" value="ECO:0007669"/>
    <property type="project" value="UniProtKB-KW"/>
</dbReference>
<keyword evidence="4 7" id="KW-0460">Magnesium</keyword>
<sequence>MKKYNGYLLDLDGTIYKGKEPIPEAVAFIQKLHDQQIPYLFVTNNSTTSPEKVAVRIRDMGIPCEEKYVLTTSMAAASYITTNPYKQTAYIIGEDGLKEQIRSAGIQEDDEEPGFVVVGLDRQVTYDKLAKACLAVRNGAHFVSTNADNALPTEKGLMPGNGAITSIITVSTGVEPTFIGKPERIMIDQAVNMLGVSPENTVLIGDNYDTDILAGIQAGLDTIHVETGVTSSKEAALKSIPATYSISSLSEWNI</sequence>
<dbReference type="PIRSF" id="PIRSF000915">
    <property type="entry name" value="PGP-type_phosphatase"/>
    <property type="match status" value="1"/>
</dbReference>
<evidence type="ECO:0000313" key="8">
    <source>
        <dbReference type="EMBL" id="SDH69756.1"/>
    </source>
</evidence>
<accession>A0A1G8EIT2</accession>
<evidence type="ECO:0000256" key="3">
    <source>
        <dbReference type="ARBA" id="ARBA00022801"/>
    </source>
</evidence>
<evidence type="ECO:0000256" key="6">
    <source>
        <dbReference type="PIRSR" id="PIRSR000915-2"/>
    </source>
</evidence>
<feature type="binding site" evidence="6">
    <location>
        <position position="181"/>
    </location>
    <ligand>
        <name>substrate</name>
    </ligand>
</feature>
<dbReference type="NCBIfam" id="TIGR01460">
    <property type="entry name" value="HAD-SF-IIA"/>
    <property type="match status" value="1"/>
</dbReference>
<evidence type="ECO:0000313" key="9">
    <source>
        <dbReference type="Proteomes" id="UP000199017"/>
    </source>
</evidence>
<dbReference type="GO" id="GO:0016791">
    <property type="term" value="F:phosphatase activity"/>
    <property type="evidence" value="ECO:0007669"/>
    <property type="project" value="TreeGrafter"/>
</dbReference>
<organism evidence="8 9">
    <name type="scientific">Alteribacillus bidgolensis</name>
    <dbReference type="NCBI Taxonomy" id="930129"/>
    <lineage>
        <taxon>Bacteria</taxon>
        <taxon>Bacillati</taxon>
        <taxon>Bacillota</taxon>
        <taxon>Bacilli</taxon>
        <taxon>Bacillales</taxon>
        <taxon>Bacillaceae</taxon>
        <taxon>Alteribacillus</taxon>
    </lineage>
</organism>
<dbReference type="SUPFAM" id="SSF56784">
    <property type="entry name" value="HAD-like"/>
    <property type="match status" value="1"/>
</dbReference>
<dbReference type="FunFam" id="3.40.50.1000:FF:000053">
    <property type="entry name" value="TIGR01457 family HAD hydrolase"/>
    <property type="match status" value="1"/>
</dbReference>
<dbReference type="CDD" id="cd07530">
    <property type="entry name" value="HAD_Pase_UmpH-like"/>
    <property type="match status" value="1"/>
</dbReference>
<keyword evidence="2 7" id="KW-0479">Metal-binding</keyword>
<dbReference type="SFLD" id="SFLDG01139">
    <property type="entry name" value="C2.A:_Pyridoxal_Phosphate_Phos"/>
    <property type="match status" value="1"/>
</dbReference>
<evidence type="ECO:0000256" key="5">
    <source>
        <dbReference type="PIRSR" id="PIRSR000915-1"/>
    </source>
</evidence>
<dbReference type="GO" id="GO:0005737">
    <property type="term" value="C:cytoplasm"/>
    <property type="evidence" value="ECO:0007669"/>
    <property type="project" value="TreeGrafter"/>
</dbReference>
<feature type="binding site" evidence="7">
    <location>
        <position position="12"/>
    </location>
    <ligand>
        <name>Mg(2+)</name>
        <dbReference type="ChEBI" id="CHEBI:18420"/>
    </ligand>
</feature>
<protein>
    <submittedName>
        <fullName evidence="8">4-nitrophenyl phosphatase</fullName>
    </submittedName>
</protein>
<feature type="binding site" evidence="7">
    <location>
        <position position="10"/>
    </location>
    <ligand>
        <name>Mg(2+)</name>
        <dbReference type="ChEBI" id="CHEBI:18420"/>
    </ligand>
</feature>
<dbReference type="Proteomes" id="UP000199017">
    <property type="component" value="Unassembled WGS sequence"/>
</dbReference>
<dbReference type="Pfam" id="PF13344">
    <property type="entry name" value="Hydrolase_6"/>
    <property type="match status" value="1"/>
</dbReference>
<feature type="binding site" evidence="7">
    <location>
        <position position="206"/>
    </location>
    <ligand>
        <name>Mg(2+)</name>
        <dbReference type="ChEBI" id="CHEBI:18420"/>
    </ligand>
</feature>
<dbReference type="Gene3D" id="3.40.50.1000">
    <property type="entry name" value="HAD superfamily/HAD-like"/>
    <property type="match status" value="2"/>
</dbReference>
<dbReference type="NCBIfam" id="TIGR01457">
    <property type="entry name" value="HAD-SF-IIA-hyp2"/>
    <property type="match status" value="1"/>
</dbReference>